<name>V6TNP3_GIAIN</name>
<dbReference type="InterPro" id="IPR009030">
    <property type="entry name" value="Growth_fac_rcpt_cys_sf"/>
</dbReference>
<feature type="non-terminal residue" evidence="2">
    <location>
        <position position="1"/>
    </location>
</feature>
<evidence type="ECO:0000313" key="3">
    <source>
        <dbReference type="Proteomes" id="UP000018040"/>
    </source>
</evidence>
<dbReference type="VEuPathDB" id="GiardiaDB:DHA2_151975"/>
<evidence type="ECO:0000313" key="2">
    <source>
        <dbReference type="EMBL" id="ESU40341.1"/>
    </source>
</evidence>
<dbReference type="PANTHER" id="PTHR23275:SF100">
    <property type="entry name" value="EGF-LIKE DOMAIN-CONTAINING PROTEIN"/>
    <property type="match status" value="1"/>
</dbReference>
<dbReference type="Proteomes" id="UP000018040">
    <property type="component" value="Unassembled WGS sequence"/>
</dbReference>
<dbReference type="AlphaFoldDB" id="V6TNP3"/>
<feature type="compositionally biased region" description="Basic and acidic residues" evidence="1">
    <location>
        <begin position="1"/>
        <end position="30"/>
    </location>
</feature>
<proteinExistence type="predicted"/>
<accession>V6TNP3</accession>
<feature type="compositionally biased region" description="Polar residues" evidence="1">
    <location>
        <begin position="34"/>
        <end position="46"/>
    </location>
</feature>
<dbReference type="Gene3D" id="2.10.220.10">
    <property type="entry name" value="Hormone Receptor, Insulin-like Growth Factor Receptor 1, Chain A, domain 2"/>
    <property type="match status" value="3"/>
</dbReference>
<reference evidence="2 3" key="2">
    <citation type="journal article" date="2013" name="Genome Biol. Evol.">
        <title>Genome sequencing of Giardia lamblia genotypes A2 and B isolates (DH and GS) and comparative analysis with the genomes of genotypes A1 and E (WB and Pig).</title>
        <authorList>
            <person name="Adam R.D."/>
            <person name="Dahlstrom E.W."/>
            <person name="Martens C.A."/>
            <person name="Bruno D.P."/>
            <person name="Barbian K.D."/>
            <person name="Ricklefs S.M."/>
            <person name="Hernandez M.M."/>
            <person name="Narla N.P."/>
            <person name="Patel R.B."/>
            <person name="Porcella S.F."/>
            <person name="Nash T.E."/>
        </authorList>
    </citation>
    <scope>NUCLEOTIDE SEQUENCE [LARGE SCALE GENOMIC DNA]</scope>
    <source>
        <strain evidence="2 3">GS</strain>
    </source>
</reference>
<evidence type="ECO:0000256" key="1">
    <source>
        <dbReference type="SAM" id="MobiDB-lite"/>
    </source>
</evidence>
<dbReference type="InterPro" id="IPR005127">
    <property type="entry name" value="Giardia_VSP"/>
</dbReference>
<comment type="caution">
    <text evidence="2">The sequence shown here is derived from an EMBL/GenBank/DDBJ whole genome shotgun (WGS) entry which is preliminary data.</text>
</comment>
<dbReference type="InterPro" id="IPR052798">
    <property type="entry name" value="Giardia_VSA"/>
</dbReference>
<organism evidence="2 3">
    <name type="scientific">Giardia intestinalis</name>
    <name type="common">Giardia lamblia</name>
    <dbReference type="NCBI Taxonomy" id="5741"/>
    <lineage>
        <taxon>Eukaryota</taxon>
        <taxon>Metamonada</taxon>
        <taxon>Diplomonadida</taxon>
        <taxon>Hexamitidae</taxon>
        <taxon>Giardiinae</taxon>
        <taxon>Giardia</taxon>
    </lineage>
</organism>
<dbReference type="PANTHER" id="PTHR23275">
    <property type="entry name" value="CABRIOLET.-RELATED"/>
    <property type="match status" value="1"/>
</dbReference>
<dbReference type="VEuPathDB" id="GiardiaDB:DHA2_154371"/>
<dbReference type="CDD" id="cd00064">
    <property type="entry name" value="FU"/>
    <property type="match status" value="1"/>
</dbReference>
<dbReference type="OrthoDB" id="409374at2759"/>
<dbReference type="EMBL" id="AHHH01000247">
    <property type="protein sequence ID" value="ESU40341.1"/>
    <property type="molecule type" value="Genomic_DNA"/>
</dbReference>
<dbReference type="Pfam" id="PF03302">
    <property type="entry name" value="VSP"/>
    <property type="match status" value="1"/>
</dbReference>
<reference evidence="3" key="1">
    <citation type="submission" date="2012-02" db="EMBL/GenBank/DDBJ databases">
        <title>Genome sequencing of Giardia lamblia Genotypes A2 and B isolates (DH and GS) and comparative analysis with the genomes of Genotypes A1 and E (WB and Pig).</title>
        <authorList>
            <person name="Adam R."/>
            <person name="Dahlstrom E."/>
            <person name="Martens C."/>
            <person name="Bruno D."/>
            <person name="Barbian K."/>
            <person name="Porcella S.F."/>
            <person name="Nash T."/>
        </authorList>
    </citation>
    <scope>NUCLEOTIDE SEQUENCE</scope>
    <source>
        <strain evidence="3">GS</strain>
    </source>
</reference>
<feature type="region of interest" description="Disordered" evidence="1">
    <location>
        <begin position="1"/>
        <end position="46"/>
    </location>
</feature>
<dbReference type="InterPro" id="IPR006212">
    <property type="entry name" value="Furin_repeat"/>
</dbReference>
<protein>
    <submittedName>
        <fullName evidence="2">Variant-specific surface protein</fullName>
    </submittedName>
</protein>
<dbReference type="SMART" id="SM00261">
    <property type="entry name" value="FU"/>
    <property type="match status" value="7"/>
</dbReference>
<dbReference type="VEuPathDB" id="GiardiaDB:GL50581_2720"/>
<sequence length="578" mass="59038">VMHKEESVGGVRETEESRADGTSAEAREAGARMSTGTKTREQTGSGQCAVGTNGCAECDSSNTACARCEAEKRLEGSQCVDGIGVPLGRSLTADPKSCSNSPSCASGDNCIDIQNNGVTKEVCTKCGNTYVPIDGACQPKDAQSASCTAGTDTNQGTCTACLGSYYLYSGGCYATCPDGYYGDSNACKPCSAIAGCSTCSSATVCTKCDGGKIVKTAAGVTSCVTEEECTGTEGFFVKGADGSKTCEACTSPCVACTGQATHCTKCNSAGETPYLRDNSCVNKAGCTSGDTHYADEAAKECKLCADGGLRDCSTCEISNTQLVCKACADGDKNKFGLGKKSCVSQCPTNSQAGSDNVCTCNNGFTPNADSTACVAASSCKTPHCRTCDNKGAATEVCTACISNYYLTPTAQCIDKCEKLRGYYADGNVCKPCSPECASCTAAGADKCLSCPAGKALKYTSETNPSDGTCVDECRANTGGCDTCGAIIGGSKYCSRCGDASQAPLNGDCATNTARTQFCTQVDGGACTQCANGLQRAARWPPCVPGSEWQAALCVRQSVQGSRQACTGTEGRLLLLLPG</sequence>
<gene>
    <name evidence="2" type="ORF">GSB_154880</name>
</gene>
<dbReference type="SUPFAM" id="SSF57184">
    <property type="entry name" value="Growth factor receptor domain"/>
    <property type="match status" value="3"/>
</dbReference>
<dbReference type="VEuPathDB" id="GiardiaDB:GL50581_3191"/>
<dbReference type="VEuPathDB" id="GiardiaDB:GL50803_00137721"/>